<reference evidence="8 9" key="1">
    <citation type="journal article" date="2018" name="IMA Fungus">
        <title>IMA Genome-F 9: Draft genome sequence of Annulohypoxylon stygium, Aspergillus mulundensis, Berkeleyomyces basicola (syn. Thielaviopsis basicola), Ceratocystis smalleyi, two Cercospora beticola strains, Coleophoma cylindrospora, Fusarium fracticaudum, Phialophora cf. hyalina, and Morchella septimelata.</title>
        <authorList>
            <person name="Wingfield B.D."/>
            <person name="Bills G.F."/>
            <person name="Dong Y."/>
            <person name="Huang W."/>
            <person name="Nel W.J."/>
            <person name="Swalarsk-Parry B.S."/>
            <person name="Vaghefi N."/>
            <person name="Wilken P.M."/>
            <person name="An Z."/>
            <person name="de Beer Z.W."/>
            <person name="De Vos L."/>
            <person name="Chen L."/>
            <person name="Duong T.A."/>
            <person name="Gao Y."/>
            <person name="Hammerbacher A."/>
            <person name="Kikkert J.R."/>
            <person name="Li Y."/>
            <person name="Li H."/>
            <person name="Li K."/>
            <person name="Li Q."/>
            <person name="Liu X."/>
            <person name="Ma X."/>
            <person name="Naidoo K."/>
            <person name="Pethybridge S.J."/>
            <person name="Sun J."/>
            <person name="Steenkamp E.T."/>
            <person name="van der Nest M.A."/>
            <person name="van Wyk S."/>
            <person name="Wingfield M.J."/>
            <person name="Xiong C."/>
            <person name="Yue Q."/>
            <person name="Zhang X."/>
        </authorList>
    </citation>
    <scope>NUCLEOTIDE SEQUENCE [LARGE SCALE GENOMIC DNA]</scope>
    <source>
        <strain evidence="8 9">BP5796</strain>
    </source>
</reference>
<accession>A0A3D8RPY7</accession>
<feature type="transmembrane region" description="Helical" evidence="6">
    <location>
        <begin position="411"/>
        <end position="438"/>
    </location>
</feature>
<proteinExistence type="predicted"/>
<feature type="transmembrane region" description="Helical" evidence="6">
    <location>
        <begin position="164"/>
        <end position="181"/>
    </location>
</feature>
<feature type="domain" description="Amino acid permease/ SLC12A" evidence="7">
    <location>
        <begin position="55"/>
        <end position="514"/>
    </location>
</feature>
<evidence type="ECO:0000256" key="2">
    <source>
        <dbReference type="ARBA" id="ARBA00022448"/>
    </source>
</evidence>
<dbReference type="Gene3D" id="1.20.1740.10">
    <property type="entry name" value="Amino acid/polyamine transporter I"/>
    <property type="match status" value="1"/>
</dbReference>
<dbReference type="PANTHER" id="PTHR43341:SF39">
    <property type="entry name" value="AMINO ACID TRANSPORTER (EUROFUNG)-RELATED"/>
    <property type="match status" value="1"/>
</dbReference>
<keyword evidence="9" id="KW-1185">Reference proteome</keyword>
<evidence type="ECO:0000313" key="9">
    <source>
        <dbReference type="Proteomes" id="UP000256328"/>
    </source>
</evidence>
<keyword evidence="3 6" id="KW-0812">Transmembrane</keyword>
<dbReference type="PIRSF" id="PIRSF006060">
    <property type="entry name" value="AA_transporter"/>
    <property type="match status" value="1"/>
</dbReference>
<feature type="transmembrane region" description="Helical" evidence="6">
    <location>
        <begin position="459"/>
        <end position="481"/>
    </location>
</feature>
<feature type="transmembrane region" description="Helical" evidence="6">
    <location>
        <begin position="83"/>
        <end position="104"/>
    </location>
</feature>
<feature type="transmembrane region" description="Helical" evidence="6">
    <location>
        <begin position="136"/>
        <end position="158"/>
    </location>
</feature>
<evidence type="ECO:0000313" key="8">
    <source>
        <dbReference type="EMBL" id="RDW75944.1"/>
    </source>
</evidence>
<dbReference type="AlphaFoldDB" id="A0A3D8RPY7"/>
<evidence type="ECO:0000256" key="3">
    <source>
        <dbReference type="ARBA" id="ARBA00022692"/>
    </source>
</evidence>
<dbReference type="GO" id="GO:0015171">
    <property type="term" value="F:amino acid transmembrane transporter activity"/>
    <property type="evidence" value="ECO:0007669"/>
    <property type="project" value="TreeGrafter"/>
</dbReference>
<gene>
    <name evidence="8" type="ORF">BP5796_06765</name>
</gene>
<keyword evidence="5 6" id="KW-0472">Membrane</keyword>
<dbReference type="PANTHER" id="PTHR43341">
    <property type="entry name" value="AMINO ACID PERMEASE"/>
    <property type="match status" value="1"/>
</dbReference>
<feature type="transmembrane region" description="Helical" evidence="6">
    <location>
        <begin position="487"/>
        <end position="507"/>
    </location>
</feature>
<dbReference type="Pfam" id="PF00324">
    <property type="entry name" value="AA_permease"/>
    <property type="match status" value="1"/>
</dbReference>
<feature type="transmembrane region" description="Helical" evidence="6">
    <location>
        <begin position="57"/>
        <end position="77"/>
    </location>
</feature>
<evidence type="ECO:0000256" key="4">
    <source>
        <dbReference type="ARBA" id="ARBA00022989"/>
    </source>
</evidence>
<evidence type="ECO:0000256" key="6">
    <source>
        <dbReference type="SAM" id="Phobius"/>
    </source>
</evidence>
<comment type="subcellular location">
    <subcellularLocation>
        <location evidence="1">Membrane</location>
        <topology evidence="1">Multi-pass membrane protein</topology>
    </subcellularLocation>
</comment>
<dbReference type="InterPro" id="IPR050524">
    <property type="entry name" value="APC_YAT"/>
</dbReference>
<keyword evidence="2" id="KW-0813">Transport</keyword>
<name>A0A3D8RPY7_9HELO</name>
<feature type="transmembrane region" description="Helical" evidence="6">
    <location>
        <begin position="245"/>
        <end position="264"/>
    </location>
</feature>
<dbReference type="FunFam" id="1.20.1740.10:FF:000001">
    <property type="entry name" value="Amino acid permease"/>
    <property type="match status" value="1"/>
</dbReference>
<feature type="transmembrane region" description="Helical" evidence="6">
    <location>
        <begin position="337"/>
        <end position="362"/>
    </location>
</feature>
<dbReference type="InterPro" id="IPR004841">
    <property type="entry name" value="AA-permease/SLC12A_dom"/>
</dbReference>
<comment type="caution">
    <text evidence="8">The sequence shown here is derived from an EMBL/GenBank/DDBJ whole genome shotgun (WGS) entry which is preliminary data.</text>
</comment>
<feature type="transmembrane region" description="Helical" evidence="6">
    <location>
        <begin position="285"/>
        <end position="304"/>
    </location>
</feature>
<dbReference type="EMBL" id="PDLN01000009">
    <property type="protein sequence ID" value="RDW75944.1"/>
    <property type="molecule type" value="Genomic_DNA"/>
</dbReference>
<dbReference type="GO" id="GO:0016020">
    <property type="term" value="C:membrane"/>
    <property type="evidence" value="ECO:0007669"/>
    <property type="project" value="UniProtKB-SubCell"/>
</dbReference>
<keyword evidence="4 6" id="KW-1133">Transmembrane helix</keyword>
<protein>
    <recommendedName>
        <fullName evidence="7">Amino acid permease/ SLC12A domain-containing protein</fullName>
    </recommendedName>
</protein>
<sequence length="557" mass="60442">MSSGEMKHAGDVVNTVTSNDASASISDEKQGTYYSSLGAAAREPADLKRGLNGRHTALIALASGIGTGLFLGSGSALSTAGPLGILIGYSIMGLIVAAVAFISAETAGYLPVSGGFIRHVPLFTDKALGVTVGYTFWYLLSITAAAEIVAASQLIAFWRPDLNIAIFISVFLVLLFVFNMLPVRFYGEMEFSFGMLKSLLIVGLIFAGLLVDWGASPSGEYIGGRNWHPDPVKTYLVEGSTGRFLAIWNVLINAAFAMGNIQVATSAAGEVQNPRVNVPKAMRRVFWRIFLFYIISLLVVGLILNSNDSRIGTSSGTAGSPFVLAFETAGIKVLPSIINAVVITSAFSSGNGVLFLASRTLVGLAADGYAPKVFLKTNRFNSPYLAVMISFLFAPLAYLNCGSSATPATVFGWFVNLIATAGLIIWCVICFAYVRFYYGMKARGISRDELPYKSWGQPYCAIAAGIMCFLITFFSGFATFFPGNFSASAFLSNYIACFVVPALYIVLKFTIKSPWQTYDMMDFSEMEAIREERVYNEAHPKRRSPFWRRMLEKFADE</sequence>
<evidence type="ECO:0000259" key="7">
    <source>
        <dbReference type="Pfam" id="PF00324"/>
    </source>
</evidence>
<organism evidence="8 9">
    <name type="scientific">Coleophoma crateriformis</name>
    <dbReference type="NCBI Taxonomy" id="565419"/>
    <lineage>
        <taxon>Eukaryota</taxon>
        <taxon>Fungi</taxon>
        <taxon>Dikarya</taxon>
        <taxon>Ascomycota</taxon>
        <taxon>Pezizomycotina</taxon>
        <taxon>Leotiomycetes</taxon>
        <taxon>Helotiales</taxon>
        <taxon>Dermateaceae</taxon>
        <taxon>Coleophoma</taxon>
    </lineage>
</organism>
<evidence type="ECO:0000256" key="1">
    <source>
        <dbReference type="ARBA" id="ARBA00004141"/>
    </source>
</evidence>
<dbReference type="Proteomes" id="UP000256328">
    <property type="component" value="Unassembled WGS sequence"/>
</dbReference>
<feature type="transmembrane region" description="Helical" evidence="6">
    <location>
        <begin position="383"/>
        <end position="399"/>
    </location>
</feature>
<dbReference type="OrthoDB" id="3900342at2759"/>
<feature type="transmembrane region" description="Helical" evidence="6">
    <location>
        <begin position="193"/>
        <end position="211"/>
    </location>
</feature>
<evidence type="ECO:0000256" key="5">
    <source>
        <dbReference type="ARBA" id="ARBA00023136"/>
    </source>
</evidence>